<name>A0ABY2WR76_9FLAO</name>
<sequence length="606" mass="69456">MGRITSMNGMYVIREIFKSYIAGFILMIPIITSGQATTSNEAGNNLVSQYKHQEMVYLHHNKSLLFAGEQLYYKVYALKSESKTLSSFSKMAYVELIGEERDVIFRHKIRLNNGVGQGEFFIPVTVPSGNYKLVGYTQWMKNFGLNHFYKSDIGLINPFQSNQQAIVQKAEDSIPPSIKVIEQTGLKETVDSNPFFSFELSKKEFTTRERGHLTVRSLQKGIPRGSYSVSIRKIDSLGGPPLFSAQSYVKKHHSQSEGNASLESPSYLPELRGELISGTITPKDLDFVLEEEEVALSIPGKQFVLKLTRTNWAGEFYFNLNQEYLNSKANVQILGKNWNKYQLQINEQPSLDYGALQFNKLHISPEMTDLILKRSVHNQVENAFIELKQDTVMPIAQTLPIYRNFSIKYDLDDYTRFSTVRETASEVLEHVWVLKRKDGEEVLKVRQEEEGVASNLLPLVLMDGLLIQKHSDIIDYDAKKLKRINISREKCVINSIIYNGIIAMETIEGNFQEEFSRDYINRVDLFSPLPMQKYFNQKYHQATKPNTDQIPDFREQLLWQPQVVLDSDTSQLEFYTSDVLGAYEVSFEGFTAQGNPVSWKETFVVN</sequence>
<evidence type="ECO:0008006" key="3">
    <source>
        <dbReference type="Google" id="ProtNLM"/>
    </source>
</evidence>
<keyword evidence="2" id="KW-1185">Reference proteome</keyword>
<gene>
    <name evidence="1" type="ORF">FGG15_05530</name>
</gene>
<comment type="caution">
    <text evidence="1">The sequence shown here is derived from an EMBL/GenBank/DDBJ whole genome shotgun (WGS) entry which is preliminary data.</text>
</comment>
<reference evidence="1 2" key="1">
    <citation type="submission" date="2019-05" db="EMBL/GenBank/DDBJ databases">
        <title>Flagellimonas sp. AsT0115, sp. nov., isolated from a marine red algae, Asparagopsis taxiformis.</title>
        <authorList>
            <person name="Kim J."/>
            <person name="Jeong S.E."/>
            <person name="Jeon C.O."/>
        </authorList>
    </citation>
    <scope>NUCLEOTIDE SEQUENCE [LARGE SCALE GENOMIC DNA]</scope>
    <source>
        <strain evidence="1 2">AsT0115</strain>
    </source>
</reference>
<accession>A0ABY2WR76</accession>
<organism evidence="1 2">
    <name type="scientific">Flagellimonas algicola</name>
    <dbReference type="NCBI Taxonomy" id="2583815"/>
    <lineage>
        <taxon>Bacteria</taxon>
        <taxon>Pseudomonadati</taxon>
        <taxon>Bacteroidota</taxon>
        <taxon>Flavobacteriia</taxon>
        <taxon>Flavobacteriales</taxon>
        <taxon>Flavobacteriaceae</taxon>
        <taxon>Flagellimonas</taxon>
    </lineage>
</organism>
<evidence type="ECO:0000313" key="1">
    <source>
        <dbReference type="EMBL" id="TMU57009.1"/>
    </source>
</evidence>
<dbReference type="EMBL" id="VCNI01000001">
    <property type="protein sequence ID" value="TMU57009.1"/>
    <property type="molecule type" value="Genomic_DNA"/>
</dbReference>
<proteinExistence type="predicted"/>
<dbReference type="Proteomes" id="UP000751614">
    <property type="component" value="Unassembled WGS sequence"/>
</dbReference>
<protein>
    <recommendedName>
        <fullName evidence="3">MG2 domain-containing protein</fullName>
    </recommendedName>
</protein>
<evidence type="ECO:0000313" key="2">
    <source>
        <dbReference type="Proteomes" id="UP000751614"/>
    </source>
</evidence>